<keyword evidence="2" id="KW-1185">Reference proteome</keyword>
<dbReference type="Proteomes" id="UP001209535">
    <property type="component" value="Unassembled WGS sequence"/>
</dbReference>
<dbReference type="PANTHER" id="PTHR35564">
    <property type="match status" value="1"/>
</dbReference>
<reference evidence="1 2" key="1">
    <citation type="submission" date="2022-10" db="EMBL/GenBank/DDBJ databases">
        <title>Defluviimonas sp. nov., isolated from ocean surface sediments.</title>
        <authorList>
            <person name="He W."/>
            <person name="Wang L."/>
            <person name="Zhang D.-F."/>
        </authorList>
    </citation>
    <scope>NUCLEOTIDE SEQUENCE [LARGE SCALE GENOMIC DNA]</scope>
    <source>
        <strain evidence="1 2">WL0024</strain>
    </source>
</reference>
<protein>
    <submittedName>
        <fullName evidence="1">Type VI secretion system baseplate subunit TssG</fullName>
    </submittedName>
</protein>
<dbReference type="EMBL" id="JAOVQO010000018">
    <property type="protein sequence ID" value="MCU9849885.1"/>
    <property type="molecule type" value="Genomic_DNA"/>
</dbReference>
<evidence type="ECO:0000313" key="1">
    <source>
        <dbReference type="EMBL" id="MCU9849885.1"/>
    </source>
</evidence>
<sequence>MATGERARSTDLSLFENLKARPEEHHLFQALRIVEAAFPDAPRLGESLRPREDPVRLGQEAELAFPTSSIARFEAPQPGKPGRLTNRFFGFFGPQGPLPLHLTEFARDRLRNHRDGTFVAFANMLTHRFMSLFYRAWASGQPAPSHDRGDDPVARKVSALAGYRGAALEGRDELPDDVRRYFVAHLASGPKTPEGLVAIITSYLGVPAAIQEFVGSWLDLEPDDTWQLGGPARLGRSTSIGSRVWSRSSKFRLLLGPMPLADYERLLPHGSSMKRLQAIVRTYVGDALEWDVNLVLRGEDVPRASLGGSTRLGHTSWVRMRADTDQTRPDAADLYVYPGAA</sequence>
<dbReference type="Pfam" id="PF06996">
    <property type="entry name" value="T6SS_TssG"/>
    <property type="match status" value="1"/>
</dbReference>
<name>A0ABT2X7G3_9RHOB</name>
<comment type="caution">
    <text evidence="1">The sequence shown here is derived from an EMBL/GenBank/DDBJ whole genome shotgun (WGS) entry which is preliminary data.</text>
</comment>
<organism evidence="1 2">
    <name type="scientific">Albidovulum salinarum</name>
    <dbReference type="NCBI Taxonomy" id="2984153"/>
    <lineage>
        <taxon>Bacteria</taxon>
        <taxon>Pseudomonadati</taxon>
        <taxon>Pseudomonadota</taxon>
        <taxon>Alphaproteobacteria</taxon>
        <taxon>Rhodobacterales</taxon>
        <taxon>Paracoccaceae</taxon>
        <taxon>Albidovulum</taxon>
    </lineage>
</organism>
<dbReference type="InterPro" id="IPR010732">
    <property type="entry name" value="T6SS_TssG-like"/>
</dbReference>
<dbReference type="PANTHER" id="PTHR35564:SF4">
    <property type="entry name" value="CYTOPLASMIC PROTEIN"/>
    <property type="match status" value="1"/>
</dbReference>
<evidence type="ECO:0000313" key="2">
    <source>
        <dbReference type="Proteomes" id="UP001209535"/>
    </source>
</evidence>
<dbReference type="NCBIfam" id="TIGR03347">
    <property type="entry name" value="VI_chp_1"/>
    <property type="match status" value="1"/>
</dbReference>
<accession>A0ABT2X7G3</accession>
<gene>
    <name evidence="1" type="primary">tssG</name>
    <name evidence="1" type="ORF">OEZ60_17950</name>
</gene>
<dbReference type="RefSeq" id="WP_263339185.1">
    <property type="nucleotide sequence ID" value="NZ_JAOVQO010000018.1"/>
</dbReference>
<proteinExistence type="predicted"/>